<comment type="caution">
    <text evidence="5">The sequence shown here is derived from an EMBL/GenBank/DDBJ whole genome shotgun (WGS) entry which is preliminary data.</text>
</comment>
<feature type="domain" description="Calx-beta" evidence="4">
    <location>
        <begin position="45"/>
        <end position="150"/>
    </location>
</feature>
<proteinExistence type="predicted"/>
<organism evidence="5 6">
    <name type="scientific">Candidatus Accumulibacter meliphilus</name>
    <dbReference type="NCBI Taxonomy" id="2211374"/>
    <lineage>
        <taxon>Bacteria</taxon>
        <taxon>Pseudomonadati</taxon>
        <taxon>Pseudomonadota</taxon>
        <taxon>Betaproteobacteria</taxon>
        <taxon>Candidatus Accumulibacter</taxon>
    </lineage>
</organism>
<reference evidence="5 6" key="1">
    <citation type="submission" date="2018-05" db="EMBL/GenBank/DDBJ databases">
        <title>Integrated omic analyses show evidence that a Ca. Accumulibacter phosphatis strain performs denitrification under micro-aerobic conditions.</title>
        <authorList>
            <person name="Camejo P.Y."/>
            <person name="Katherine M.D."/>
            <person name="Daniel N.R."/>
        </authorList>
    </citation>
    <scope>NUCLEOTIDE SEQUENCE [LARGE SCALE GENOMIC DNA]</scope>
    <source>
        <strain evidence="5">UW-LDO-IC</strain>
    </source>
</reference>
<dbReference type="PANTHER" id="PTHR46682">
    <property type="entry name" value="ADHESION G-PROTEIN COUPLED RECEPTOR V1"/>
    <property type="match status" value="1"/>
</dbReference>
<name>A0A369XGD9_9PROT</name>
<dbReference type="PANTHER" id="PTHR46682:SF1">
    <property type="entry name" value="ADHESION G-PROTEIN COUPLED RECEPTOR V1"/>
    <property type="match status" value="1"/>
</dbReference>
<dbReference type="InterPro" id="IPR003644">
    <property type="entry name" value="Calx_beta"/>
</dbReference>
<dbReference type="InterPro" id="IPR026919">
    <property type="entry name" value="ADGRV1"/>
</dbReference>
<dbReference type="EMBL" id="QPGA01000055">
    <property type="protein sequence ID" value="RDE49151.1"/>
    <property type="molecule type" value="Genomic_DNA"/>
</dbReference>
<evidence type="ECO:0000313" key="5">
    <source>
        <dbReference type="EMBL" id="RDE49151.1"/>
    </source>
</evidence>
<dbReference type="GO" id="GO:0016020">
    <property type="term" value="C:membrane"/>
    <property type="evidence" value="ECO:0007669"/>
    <property type="project" value="InterPro"/>
</dbReference>
<evidence type="ECO:0000313" key="6">
    <source>
        <dbReference type="Proteomes" id="UP000253831"/>
    </source>
</evidence>
<dbReference type="Proteomes" id="UP000253831">
    <property type="component" value="Unassembled WGS sequence"/>
</dbReference>
<dbReference type="AlphaFoldDB" id="A0A369XGD9"/>
<dbReference type="Gene3D" id="2.60.40.2030">
    <property type="match status" value="2"/>
</dbReference>
<dbReference type="SMART" id="SM00237">
    <property type="entry name" value="Calx_beta"/>
    <property type="match status" value="1"/>
</dbReference>
<accession>A0A369XGD9</accession>
<dbReference type="SUPFAM" id="SSF141072">
    <property type="entry name" value="CalX-like"/>
    <property type="match status" value="2"/>
</dbReference>
<evidence type="ECO:0000256" key="2">
    <source>
        <dbReference type="ARBA" id="ARBA00022737"/>
    </source>
</evidence>
<keyword evidence="3" id="KW-0106">Calcium</keyword>
<gene>
    <name evidence="5" type="ORF">DVS81_18315</name>
</gene>
<keyword evidence="2" id="KW-0677">Repeat</keyword>
<keyword evidence="1" id="KW-0732">Signal</keyword>
<sequence>MLFAAGEDEKLISVEVSGDNAIEPDEGFSVTLTNPANATLAVASAVGTIENDDTLPPPILSIAPVHAQRAEGDTGFTAFTFVISRSGDLSTETRVQYGVSGAATADDFAGGVLPVGTIVFAAGSAEQLLSIDVTGDTRIESHEAFAVTLHDPVNGTIATGSAAGVIFNDDSAAFSIGDAPARPPRSDAGAWERSWSHDGVSISHKANLDDEAEPFTDVLFGSSGSGVLAGGDVSAGDLGVSGQTLPSSSVLQEIDGTEALRFVLDEEANQITFQLSRFLRDDDGTGLNEAGRLQLLDADDDLVEELFFYADQADGTKQISLSLADGFKQAILSAGAQRGEDFVYGGYGNADSSGFGASPFATNGSLHGSDYLVDSVQFVSGSVDMLLV</sequence>
<evidence type="ECO:0000259" key="4">
    <source>
        <dbReference type="SMART" id="SM00237"/>
    </source>
</evidence>
<dbReference type="Pfam" id="PF03160">
    <property type="entry name" value="Calx-beta"/>
    <property type="match status" value="2"/>
</dbReference>
<protein>
    <recommendedName>
        <fullName evidence="4">Calx-beta domain-containing protein</fullName>
    </recommendedName>
</protein>
<evidence type="ECO:0000256" key="3">
    <source>
        <dbReference type="ARBA" id="ARBA00022837"/>
    </source>
</evidence>
<dbReference type="InterPro" id="IPR038081">
    <property type="entry name" value="CalX-like_sf"/>
</dbReference>
<evidence type="ECO:0000256" key="1">
    <source>
        <dbReference type="ARBA" id="ARBA00022729"/>
    </source>
</evidence>
<dbReference type="GO" id="GO:0004930">
    <property type="term" value="F:G protein-coupled receptor activity"/>
    <property type="evidence" value="ECO:0007669"/>
    <property type="project" value="InterPro"/>
</dbReference>